<dbReference type="InterPro" id="IPR058065">
    <property type="entry name" value="LIC_10190-like"/>
</dbReference>
<keyword evidence="4" id="KW-1185">Reference proteome</keyword>
<dbReference type="EMBL" id="CP072642">
    <property type="protein sequence ID" value="QUV94610.1"/>
    <property type="molecule type" value="Genomic_DNA"/>
</dbReference>
<evidence type="ECO:0000313" key="4">
    <source>
        <dbReference type="Proteomes" id="UP000677668"/>
    </source>
</evidence>
<evidence type="ECO:0000256" key="1">
    <source>
        <dbReference type="SAM" id="Phobius"/>
    </source>
</evidence>
<sequence length="561" mass="60402">MLLTLAIWIIMIVLAGVIGRICLSGVVFSSTSEPFTISLWFGVGVLSNLWLSTAFLLPLTPWVAALTAGILLLALQRMRPAHPLLPEWGKWRWSAAAGLLSLALLAAAAVAVAPVILVDTGIYHYPAMRWLAEYGVVKGTALLDVQLGYASPWFALFAPCVHGGLKTRAAGLAGGFALALWLVGAGLAGWRLYRGTGRPGDWFFIWATALGIGALGTSDGLLASSSPDVPTAALVVVVLWAMLDRETLPPPARQGRDWTVAALAGIAAAIKLTAIPLLLLAGWLVWRSAPRRRWTALIAFVVLGSVALLPVTLARVLTSGCPFFPSKLLALPVVWRYEMNPWQSSSGIPRSLTTVIRDQARWDWGALAVARYSTGPLNGWLDWHWLPGWPTHEPVAAGLLAGSGLATLVCLARRRTMPASWMWALGTGWLGSAYVLLQAPSLRFGVGYFVVPLALGLAQLSRTFPRWAPLLVWSVGLCLLPFPSQLPLVRPPRLTPVPVVLTEVNGMKLYQPVPRPGIFPRCGDSPLPCGSNIDPTVRLSDPRRGVAAGFIRGPMPRREAF</sequence>
<feature type="transmembrane region" description="Helical" evidence="1">
    <location>
        <begin position="169"/>
        <end position="190"/>
    </location>
</feature>
<feature type="transmembrane region" description="Helical" evidence="1">
    <location>
        <begin position="297"/>
        <end position="317"/>
    </location>
</feature>
<feature type="transmembrane region" description="Helical" evidence="1">
    <location>
        <begin position="419"/>
        <end position="436"/>
    </location>
</feature>
<gene>
    <name evidence="3" type="ORF">J8C05_03965</name>
</gene>
<name>A0ABX8B1W0_9BACT</name>
<dbReference type="InterPro" id="IPR058514">
    <property type="entry name" value="DUF8201"/>
</dbReference>
<feature type="transmembrane region" description="Helical" evidence="1">
    <location>
        <begin position="59"/>
        <end position="75"/>
    </location>
</feature>
<organism evidence="3 4">
    <name type="scientific">Chloracidobacterium sp. N</name>
    <dbReference type="NCBI Taxonomy" id="2821540"/>
    <lineage>
        <taxon>Bacteria</taxon>
        <taxon>Pseudomonadati</taxon>
        <taxon>Acidobacteriota</taxon>
        <taxon>Terriglobia</taxon>
        <taxon>Terriglobales</taxon>
        <taxon>Acidobacteriaceae</taxon>
        <taxon>Chloracidobacterium</taxon>
        <taxon>Chloracidobacterium aggregatum</taxon>
    </lineage>
</organism>
<dbReference type="NCBIfam" id="NF047510">
    <property type="entry name" value="LIC_10190_fam"/>
    <property type="match status" value="1"/>
</dbReference>
<dbReference type="Pfam" id="PF26626">
    <property type="entry name" value="DUF8201"/>
    <property type="match status" value="1"/>
</dbReference>
<accession>A0ABX8B1W0</accession>
<feature type="transmembrane region" description="Helical" evidence="1">
    <location>
        <begin position="96"/>
        <end position="117"/>
    </location>
</feature>
<reference evidence="3 4" key="1">
    <citation type="submission" date="2021-03" db="EMBL/GenBank/DDBJ databases">
        <title>Genomic and phenotypic characterization of Chloracidobacterium isolates provides evidence for multiple species.</title>
        <authorList>
            <person name="Saini M.K."/>
            <person name="Costas A.M.G."/>
            <person name="Tank M."/>
            <person name="Bryant D.A."/>
        </authorList>
    </citation>
    <scope>NUCLEOTIDE SEQUENCE [LARGE SCALE GENOMIC DNA]</scope>
    <source>
        <strain evidence="3 4">N</strain>
    </source>
</reference>
<keyword evidence="1" id="KW-0472">Membrane</keyword>
<evidence type="ECO:0000313" key="3">
    <source>
        <dbReference type="EMBL" id="QUV94610.1"/>
    </source>
</evidence>
<protein>
    <recommendedName>
        <fullName evidence="2">DUF8201 domain-containing protein</fullName>
    </recommendedName>
</protein>
<feature type="transmembrane region" description="Helical" evidence="1">
    <location>
        <begin position="202"/>
        <end position="222"/>
    </location>
</feature>
<feature type="transmembrane region" description="Helical" evidence="1">
    <location>
        <begin position="260"/>
        <end position="285"/>
    </location>
</feature>
<evidence type="ECO:0000259" key="2">
    <source>
        <dbReference type="Pfam" id="PF26626"/>
    </source>
</evidence>
<dbReference type="Proteomes" id="UP000677668">
    <property type="component" value="Chromosome 1"/>
</dbReference>
<feature type="domain" description="DUF8201" evidence="2">
    <location>
        <begin position="1"/>
        <end position="449"/>
    </location>
</feature>
<feature type="transmembrane region" description="Helical" evidence="1">
    <location>
        <begin position="6"/>
        <end position="28"/>
    </location>
</feature>
<proteinExistence type="predicted"/>
<feature type="transmembrane region" description="Helical" evidence="1">
    <location>
        <begin position="395"/>
        <end position="412"/>
    </location>
</feature>
<keyword evidence="1" id="KW-1133">Transmembrane helix</keyword>
<keyword evidence="1" id="KW-0812">Transmembrane</keyword>
<dbReference type="RefSeq" id="WP_211422889.1">
    <property type="nucleotide sequence ID" value="NZ_CP072642.1"/>
</dbReference>